<dbReference type="Gene3D" id="3.40.50.720">
    <property type="entry name" value="NAD(P)-binding Rossmann-like Domain"/>
    <property type="match status" value="1"/>
</dbReference>
<dbReference type="RefSeq" id="WP_089909221.1">
    <property type="nucleotide sequence ID" value="NZ_FOBB01000002.1"/>
</dbReference>
<dbReference type="AlphaFoldDB" id="A0A1H7Q8K2"/>
<dbReference type="PANTHER" id="PTHR44169:SF6">
    <property type="entry name" value="NADPH-DEPENDENT 1-ACYLDIHYDROXYACETONE PHOSPHATE REDUCTASE"/>
    <property type="match status" value="1"/>
</dbReference>
<dbReference type="CDD" id="cd05374">
    <property type="entry name" value="17beta-HSD-like_SDR_c"/>
    <property type="match status" value="1"/>
</dbReference>
<keyword evidence="2" id="KW-0560">Oxidoreductase</keyword>
<dbReference type="SUPFAM" id="SSF51735">
    <property type="entry name" value="NAD(P)-binding Rossmann-fold domains"/>
    <property type="match status" value="1"/>
</dbReference>
<evidence type="ECO:0000256" key="1">
    <source>
        <dbReference type="ARBA" id="ARBA00006484"/>
    </source>
</evidence>
<dbReference type="GO" id="GO:0016491">
    <property type="term" value="F:oxidoreductase activity"/>
    <property type="evidence" value="ECO:0007669"/>
    <property type="project" value="UniProtKB-KW"/>
</dbReference>
<organism evidence="5 6">
    <name type="scientific">Chitinophaga rupis</name>
    <dbReference type="NCBI Taxonomy" id="573321"/>
    <lineage>
        <taxon>Bacteria</taxon>
        <taxon>Pseudomonadati</taxon>
        <taxon>Bacteroidota</taxon>
        <taxon>Chitinophagia</taxon>
        <taxon>Chitinophagales</taxon>
        <taxon>Chitinophagaceae</taxon>
        <taxon>Chitinophaga</taxon>
    </lineage>
</organism>
<accession>A0A1H7Q8K2</accession>
<sequence>MPGVVLITGASAGLGAAIGNYLTEKGFTVYGTSRSIQQEGKKFRTLVMDVCNEGSIQQTIQTILQEQPRIDVLINNAGVGIAGVAEYLSLQDVQKTFDTNVFGVIRTCQAILPHMRSLGKGLIINISSIAAEAGLPYRGVYSASKAAVDRFTEALRLETGTYGIQACCVQPGAVHTDINANRIKTAVPADSPYKASFDRVYETIDASIDHGLPAEQFGPVIEKIINSPYVKRYYRVGKPIEKFSVILKKCLPERTYERMMRKYYNT</sequence>
<dbReference type="PRINTS" id="PR00081">
    <property type="entry name" value="GDHRDH"/>
</dbReference>
<dbReference type="SMART" id="SM00822">
    <property type="entry name" value="PKS_KR"/>
    <property type="match status" value="1"/>
</dbReference>
<dbReference type="PROSITE" id="PS00061">
    <property type="entry name" value="ADH_SHORT"/>
    <property type="match status" value="1"/>
</dbReference>
<name>A0A1H7Q8K2_9BACT</name>
<protein>
    <submittedName>
        <fullName evidence="5">Short-chain dehydrogenase</fullName>
    </submittedName>
</protein>
<feature type="domain" description="Ketoreductase" evidence="4">
    <location>
        <begin position="3"/>
        <end position="175"/>
    </location>
</feature>
<reference evidence="5 6" key="1">
    <citation type="submission" date="2016-10" db="EMBL/GenBank/DDBJ databases">
        <authorList>
            <person name="de Groot N.N."/>
        </authorList>
    </citation>
    <scope>NUCLEOTIDE SEQUENCE [LARGE SCALE GENOMIC DNA]</scope>
    <source>
        <strain evidence="5 6">DSM 21039</strain>
    </source>
</reference>
<evidence type="ECO:0000256" key="2">
    <source>
        <dbReference type="ARBA" id="ARBA00023002"/>
    </source>
</evidence>
<dbReference type="InterPro" id="IPR036291">
    <property type="entry name" value="NAD(P)-bd_dom_sf"/>
</dbReference>
<gene>
    <name evidence="5" type="ORF">SAMN04488505_102274</name>
</gene>
<dbReference type="Pfam" id="PF00106">
    <property type="entry name" value="adh_short"/>
    <property type="match status" value="1"/>
</dbReference>
<dbReference type="STRING" id="573321.SAMN04488505_102274"/>
<dbReference type="Proteomes" id="UP000198984">
    <property type="component" value="Unassembled WGS sequence"/>
</dbReference>
<evidence type="ECO:0000313" key="5">
    <source>
        <dbReference type="EMBL" id="SEL43994.1"/>
    </source>
</evidence>
<dbReference type="InterPro" id="IPR020904">
    <property type="entry name" value="Sc_DH/Rdtase_CS"/>
</dbReference>
<dbReference type="PRINTS" id="PR00080">
    <property type="entry name" value="SDRFAMILY"/>
</dbReference>
<evidence type="ECO:0000259" key="4">
    <source>
        <dbReference type="SMART" id="SM00822"/>
    </source>
</evidence>
<dbReference type="OrthoDB" id="9786056at2"/>
<dbReference type="EMBL" id="FOBB01000002">
    <property type="protein sequence ID" value="SEL43994.1"/>
    <property type="molecule type" value="Genomic_DNA"/>
</dbReference>
<keyword evidence="6" id="KW-1185">Reference proteome</keyword>
<dbReference type="InterPro" id="IPR002347">
    <property type="entry name" value="SDR_fam"/>
</dbReference>
<dbReference type="InterPro" id="IPR057326">
    <property type="entry name" value="KR_dom"/>
</dbReference>
<comment type="similarity">
    <text evidence="1 3">Belongs to the short-chain dehydrogenases/reductases (SDR) family.</text>
</comment>
<dbReference type="PANTHER" id="PTHR44169">
    <property type="entry name" value="NADPH-DEPENDENT 1-ACYLDIHYDROXYACETONE PHOSPHATE REDUCTASE"/>
    <property type="match status" value="1"/>
</dbReference>
<proteinExistence type="inferred from homology"/>
<evidence type="ECO:0000313" key="6">
    <source>
        <dbReference type="Proteomes" id="UP000198984"/>
    </source>
</evidence>
<evidence type="ECO:0000256" key="3">
    <source>
        <dbReference type="RuleBase" id="RU000363"/>
    </source>
</evidence>